<sequence length="525" mass="54545">MRVWTDGTTHLVVSARGLDIHRAGQTTARRELQGSPSGGWPSRHVLAVTSREPLRAWVGQGAAVRRVAQGEEWQVGRPVPAYVLDAVGLSDGRVLACIGPARAPEEGPPRRARLMVLDEEVQDLDGVEEIAIPAATRIRWPGGIWAEGEVPWPEEEDDEEDDEPTLLDALAVACPLRDGAASYDPVTCTLNEHGVALAGAYAGLVVALPAGGGSPDFALRVPTQRDNTEIHAARTPAGVVVVICVERQESAILHLAPDGRVLAHRDKAGKDTLIGLGPPVVQGDRVLVYEAGGGVGGERLHELSLADLKITKSVEGAGKQRGELSVASGAGGAPVVLGLGETASIVERGGRGRVMIKALEPPPPPPPKPLPRTGPARAAGPPSLALAGPGEPRTWVVPAGETLRLKIPFTNHGGPGKGLAIEVSGPGLMAGLVKPERATVGEVEMPLEVRGSMARLELPDFAILPGLLERGPKNSPLPDPAAQQLRLELLGAKAGTGVLTVRLIPLGTPAGRGSVLQGKSLTVTG</sequence>
<reference evidence="2 3" key="1">
    <citation type="submission" date="2015-07" db="EMBL/GenBank/DDBJ databases">
        <title>Genome analysis of myxobacterium Chondromyces crocatus Cm c5 reveals a high potential for natural compound synthesis and the genetic basis for the loss of fruiting body formation.</title>
        <authorList>
            <person name="Zaburannyi N."/>
            <person name="Bunk B."/>
            <person name="Maier J."/>
            <person name="Overmann J."/>
            <person name="Mueller R."/>
        </authorList>
    </citation>
    <scope>NUCLEOTIDE SEQUENCE [LARGE SCALE GENOMIC DNA]</scope>
    <source>
        <strain evidence="2 3">Cm c5</strain>
    </source>
</reference>
<evidence type="ECO:0000313" key="3">
    <source>
        <dbReference type="Proteomes" id="UP000067626"/>
    </source>
</evidence>
<evidence type="ECO:0000313" key="2">
    <source>
        <dbReference type="EMBL" id="AKT43263.1"/>
    </source>
</evidence>
<feature type="compositionally biased region" description="Pro residues" evidence="1">
    <location>
        <begin position="360"/>
        <end position="372"/>
    </location>
</feature>
<evidence type="ECO:0000256" key="1">
    <source>
        <dbReference type="SAM" id="MobiDB-lite"/>
    </source>
</evidence>
<dbReference type="EMBL" id="CP012159">
    <property type="protein sequence ID" value="AKT43263.1"/>
    <property type="molecule type" value="Genomic_DNA"/>
</dbReference>
<dbReference type="KEGG" id="ccro:CMC5_074940"/>
<gene>
    <name evidence="2" type="ORF">CMC5_074940</name>
</gene>
<feature type="compositionally biased region" description="Low complexity" evidence="1">
    <location>
        <begin position="373"/>
        <end position="392"/>
    </location>
</feature>
<name>A0A0K1ERL7_CHOCO</name>
<dbReference type="Proteomes" id="UP000067626">
    <property type="component" value="Chromosome"/>
</dbReference>
<keyword evidence="3" id="KW-1185">Reference proteome</keyword>
<accession>A0A0K1ERL7</accession>
<organism evidence="2 3">
    <name type="scientific">Chondromyces crocatus</name>
    <dbReference type="NCBI Taxonomy" id="52"/>
    <lineage>
        <taxon>Bacteria</taxon>
        <taxon>Pseudomonadati</taxon>
        <taxon>Myxococcota</taxon>
        <taxon>Polyangia</taxon>
        <taxon>Polyangiales</taxon>
        <taxon>Polyangiaceae</taxon>
        <taxon>Chondromyces</taxon>
    </lineage>
</organism>
<protein>
    <submittedName>
        <fullName evidence="2">Uncharacterized protein</fullName>
    </submittedName>
</protein>
<dbReference type="AlphaFoldDB" id="A0A0K1ERL7"/>
<proteinExistence type="predicted"/>
<feature type="region of interest" description="Disordered" evidence="1">
    <location>
        <begin position="358"/>
        <end position="392"/>
    </location>
</feature>